<proteinExistence type="predicted"/>
<dbReference type="STRING" id="136037.A0A067RED0"/>
<dbReference type="eggNOG" id="ENOG502SEX4">
    <property type="taxonomic scope" value="Eukaryota"/>
</dbReference>
<dbReference type="EMBL" id="KK852514">
    <property type="protein sequence ID" value="KDR22206.1"/>
    <property type="molecule type" value="Genomic_DNA"/>
</dbReference>
<name>A0A067RED0_ZOONE</name>
<accession>A0A067RED0</accession>
<dbReference type="Proteomes" id="UP000027135">
    <property type="component" value="Unassembled WGS sequence"/>
</dbReference>
<protein>
    <submittedName>
        <fullName evidence="2">Uncharacterized protein</fullName>
    </submittedName>
</protein>
<dbReference type="AlphaFoldDB" id="A0A067RED0"/>
<gene>
    <name evidence="2" type="ORF">L798_01812</name>
</gene>
<evidence type="ECO:0000256" key="1">
    <source>
        <dbReference type="SAM" id="MobiDB-lite"/>
    </source>
</evidence>
<sequence length="236" mass="25886">MEDECENTSQTFVGNAKKIDLSINSGVLRVIGNNSFVTVTKNVGQIMIIGNKGHVQVTENTGFIGYTGNNGLVEVGTTSKGIGRVVYTGNGGKVKRMKTNGVIGKRDAEKSSTKNPLPPKQEGQPAKKTDVQSELRVNKVEMCINSKSKQGIHKGVTKENISPDKLKRTPMPQVGTCYEVKNVWRQASSKSDEQKKAKIKTIKTSRRKIIQVSNLSNFELENWCLNLAAELIALHD</sequence>
<dbReference type="OrthoDB" id="8190314at2759"/>
<keyword evidence="3" id="KW-1185">Reference proteome</keyword>
<dbReference type="InParanoid" id="A0A067RED0"/>
<evidence type="ECO:0000313" key="2">
    <source>
        <dbReference type="EMBL" id="KDR22206.1"/>
    </source>
</evidence>
<evidence type="ECO:0000313" key="3">
    <source>
        <dbReference type="Proteomes" id="UP000027135"/>
    </source>
</evidence>
<organism evidence="2 3">
    <name type="scientific">Zootermopsis nevadensis</name>
    <name type="common">Dampwood termite</name>
    <dbReference type="NCBI Taxonomy" id="136037"/>
    <lineage>
        <taxon>Eukaryota</taxon>
        <taxon>Metazoa</taxon>
        <taxon>Ecdysozoa</taxon>
        <taxon>Arthropoda</taxon>
        <taxon>Hexapoda</taxon>
        <taxon>Insecta</taxon>
        <taxon>Pterygota</taxon>
        <taxon>Neoptera</taxon>
        <taxon>Polyneoptera</taxon>
        <taxon>Dictyoptera</taxon>
        <taxon>Blattodea</taxon>
        <taxon>Blattoidea</taxon>
        <taxon>Termitoidae</taxon>
        <taxon>Termopsidae</taxon>
        <taxon>Zootermopsis</taxon>
    </lineage>
</organism>
<feature type="region of interest" description="Disordered" evidence="1">
    <location>
        <begin position="97"/>
        <end position="132"/>
    </location>
</feature>
<reference evidence="2 3" key="1">
    <citation type="journal article" date="2014" name="Nat. Commun.">
        <title>Molecular traces of alternative social organization in a termite genome.</title>
        <authorList>
            <person name="Terrapon N."/>
            <person name="Li C."/>
            <person name="Robertson H.M."/>
            <person name="Ji L."/>
            <person name="Meng X."/>
            <person name="Booth W."/>
            <person name="Chen Z."/>
            <person name="Childers C.P."/>
            <person name="Glastad K.M."/>
            <person name="Gokhale K."/>
            <person name="Gowin J."/>
            <person name="Gronenberg W."/>
            <person name="Hermansen R.A."/>
            <person name="Hu H."/>
            <person name="Hunt B.G."/>
            <person name="Huylmans A.K."/>
            <person name="Khalil S.M."/>
            <person name="Mitchell R.D."/>
            <person name="Munoz-Torres M.C."/>
            <person name="Mustard J.A."/>
            <person name="Pan H."/>
            <person name="Reese J.T."/>
            <person name="Scharf M.E."/>
            <person name="Sun F."/>
            <person name="Vogel H."/>
            <person name="Xiao J."/>
            <person name="Yang W."/>
            <person name="Yang Z."/>
            <person name="Yang Z."/>
            <person name="Zhou J."/>
            <person name="Zhu J."/>
            <person name="Brent C.S."/>
            <person name="Elsik C.G."/>
            <person name="Goodisman M.A."/>
            <person name="Liberles D.A."/>
            <person name="Roe R.M."/>
            <person name="Vargo E.L."/>
            <person name="Vilcinskas A."/>
            <person name="Wang J."/>
            <person name="Bornberg-Bauer E."/>
            <person name="Korb J."/>
            <person name="Zhang G."/>
            <person name="Liebig J."/>
        </authorList>
    </citation>
    <scope>NUCLEOTIDE SEQUENCE [LARGE SCALE GENOMIC DNA]</scope>
    <source>
        <tissue evidence="2">Whole organism</tissue>
    </source>
</reference>